<evidence type="ECO:0000256" key="6">
    <source>
        <dbReference type="ARBA" id="ARBA00023137"/>
    </source>
</evidence>
<dbReference type="CDD" id="cd05387">
    <property type="entry name" value="BY-kinase"/>
    <property type="match status" value="1"/>
</dbReference>
<comment type="catalytic activity">
    <reaction evidence="7">
        <text>L-tyrosyl-[protein] + ATP = O-phospho-L-tyrosyl-[protein] + ADP + H(+)</text>
        <dbReference type="Rhea" id="RHEA:10596"/>
        <dbReference type="Rhea" id="RHEA-COMP:10136"/>
        <dbReference type="Rhea" id="RHEA-COMP:20101"/>
        <dbReference type="ChEBI" id="CHEBI:15378"/>
        <dbReference type="ChEBI" id="CHEBI:30616"/>
        <dbReference type="ChEBI" id="CHEBI:46858"/>
        <dbReference type="ChEBI" id="CHEBI:61978"/>
        <dbReference type="ChEBI" id="CHEBI:456216"/>
    </reaction>
</comment>
<gene>
    <name evidence="9" type="ORF">SAMN04488109_0920</name>
</gene>
<dbReference type="GO" id="GO:0004713">
    <property type="term" value="F:protein tyrosine kinase activity"/>
    <property type="evidence" value="ECO:0007669"/>
    <property type="project" value="UniProtKB-KW"/>
</dbReference>
<keyword evidence="8" id="KW-0812">Transmembrane</keyword>
<keyword evidence="6" id="KW-0829">Tyrosine-protein kinase</keyword>
<dbReference type="EMBL" id="FQWQ01000001">
    <property type="protein sequence ID" value="SHG57978.1"/>
    <property type="molecule type" value="Genomic_DNA"/>
</dbReference>
<evidence type="ECO:0000256" key="7">
    <source>
        <dbReference type="ARBA" id="ARBA00053015"/>
    </source>
</evidence>
<dbReference type="FunFam" id="3.40.50.300:FF:000527">
    <property type="entry name" value="Tyrosine-protein kinase etk"/>
    <property type="match status" value="1"/>
</dbReference>
<accession>A0A1M5KYV3</accession>
<evidence type="ECO:0000313" key="10">
    <source>
        <dbReference type="Proteomes" id="UP000184212"/>
    </source>
</evidence>
<keyword evidence="8" id="KW-1133">Transmembrane helix</keyword>
<keyword evidence="4" id="KW-0418">Kinase</keyword>
<dbReference type="PANTHER" id="PTHR32309">
    <property type="entry name" value="TYROSINE-PROTEIN KINASE"/>
    <property type="match status" value="1"/>
</dbReference>
<dbReference type="OrthoDB" id="9794577at2"/>
<evidence type="ECO:0000256" key="5">
    <source>
        <dbReference type="ARBA" id="ARBA00022840"/>
    </source>
</evidence>
<organism evidence="9 10">
    <name type="scientific">Chryseolinea serpens</name>
    <dbReference type="NCBI Taxonomy" id="947013"/>
    <lineage>
        <taxon>Bacteria</taxon>
        <taxon>Pseudomonadati</taxon>
        <taxon>Bacteroidota</taxon>
        <taxon>Cytophagia</taxon>
        <taxon>Cytophagales</taxon>
        <taxon>Fulvivirgaceae</taxon>
        <taxon>Chryseolinea</taxon>
    </lineage>
</organism>
<dbReference type="InterPro" id="IPR005702">
    <property type="entry name" value="Wzc-like_C"/>
</dbReference>
<dbReference type="SUPFAM" id="SSF52540">
    <property type="entry name" value="P-loop containing nucleoside triphosphate hydrolases"/>
    <property type="match status" value="1"/>
</dbReference>
<evidence type="ECO:0000313" key="9">
    <source>
        <dbReference type="EMBL" id="SHG57978.1"/>
    </source>
</evidence>
<dbReference type="GO" id="GO:0005886">
    <property type="term" value="C:plasma membrane"/>
    <property type="evidence" value="ECO:0007669"/>
    <property type="project" value="TreeGrafter"/>
</dbReference>
<evidence type="ECO:0000256" key="8">
    <source>
        <dbReference type="SAM" id="Phobius"/>
    </source>
</evidence>
<proteinExistence type="inferred from homology"/>
<dbReference type="Proteomes" id="UP000184212">
    <property type="component" value="Unassembled WGS sequence"/>
</dbReference>
<evidence type="ECO:0000256" key="4">
    <source>
        <dbReference type="ARBA" id="ARBA00022777"/>
    </source>
</evidence>
<comment type="similarity">
    <text evidence="1">Belongs to the etk/wzc family.</text>
</comment>
<dbReference type="STRING" id="947013.SAMN04488109_0920"/>
<sequence>MDPAGAKEEGGGISLNIKRVLERILRFWYFIVLSLVAGLTVAFIVNRYSAHIYPVKASIIIKENEENAGAKFLYNNALINPHRNFLNEIYIMKSFPLLQEVLEDLRFDVSFYREGDILTTEYYDPNFPVVISILPGSKRPYGKSMYFQAMDQHSFSLQYITSDDDHGGKEFAPLAFNDTIAINGYQLYVKLTGSVEALIDKKFVVQFNDPLGLAKQYSSKLNANWAAVGASVVDLEIKGPVAQKEIDFLNKFIERYQFYDIENKNKVATMAIHFLDEQLLAIGDSLRHYEDQVEDFKRRNIITTLEEETNRLYAKIKDYDEKKFQLKLIDNYYTYISQLLENDQYDGVFTPASVGITDNIVVGLITQIIELQTQVNIYKSNLDKGVDKLQDNPRLAEKLARIEYLKRDVLKTIANSRATQDINVKFIDRQIGLVNDQLSKLPSTQRELVTIKRNYSLKENLYVFLLQKRTEAGLSKASTTSDIVVVNPPMAGGSITPKVGQNYVFAAVAGIALPLAVFVLLELLNSRIQSKDDIEKLTSIPIIGVIGHNSAKDPLIVFNKPRSALSESFRALRSNMNYFTGNKEKQVFMVTSSIPGEGKSFTTLNLATVFALAGKRTIIVGADLRKPKLFDDLSLNNSVGLSQYLSGMATREEVTQATQIENLFLISGGPMPPNPSELLLRSAMGDLIEELKKQYDFIVMDTPPLSFVTDAFVLSKFANHSLFVVRQDFTPRESLRAIDEFYEAGKLARISVLFNDIRKTGLGYGYGYSYGYGYGYGYGHGYHYGSSKKDKSDGYYSD</sequence>
<dbReference type="NCBIfam" id="TIGR01007">
    <property type="entry name" value="eps_fam"/>
    <property type="match status" value="1"/>
</dbReference>
<dbReference type="Gene3D" id="3.40.50.300">
    <property type="entry name" value="P-loop containing nucleotide triphosphate hydrolases"/>
    <property type="match status" value="1"/>
</dbReference>
<dbReference type="GO" id="GO:0005524">
    <property type="term" value="F:ATP binding"/>
    <property type="evidence" value="ECO:0007669"/>
    <property type="project" value="UniProtKB-KW"/>
</dbReference>
<dbReference type="AlphaFoldDB" id="A0A1M5KYV3"/>
<feature type="transmembrane region" description="Helical" evidence="8">
    <location>
        <begin position="503"/>
        <end position="524"/>
    </location>
</feature>
<keyword evidence="8" id="KW-0472">Membrane</keyword>
<dbReference type="PANTHER" id="PTHR32309:SF13">
    <property type="entry name" value="FERRIC ENTEROBACTIN TRANSPORT PROTEIN FEPE"/>
    <property type="match status" value="1"/>
</dbReference>
<evidence type="ECO:0000256" key="2">
    <source>
        <dbReference type="ARBA" id="ARBA00022679"/>
    </source>
</evidence>
<reference evidence="9 10" key="1">
    <citation type="submission" date="2016-11" db="EMBL/GenBank/DDBJ databases">
        <authorList>
            <person name="Jaros S."/>
            <person name="Januszkiewicz K."/>
            <person name="Wedrychowicz H."/>
        </authorList>
    </citation>
    <scope>NUCLEOTIDE SEQUENCE [LARGE SCALE GENOMIC DNA]</scope>
    <source>
        <strain evidence="9 10">DSM 24574</strain>
    </source>
</reference>
<protein>
    <submittedName>
        <fullName evidence="9">Capsular exopolysaccharide family</fullName>
    </submittedName>
</protein>
<keyword evidence="5" id="KW-0067">ATP-binding</keyword>
<name>A0A1M5KYV3_9BACT</name>
<dbReference type="GO" id="GO:0042802">
    <property type="term" value="F:identical protein binding"/>
    <property type="evidence" value="ECO:0007669"/>
    <property type="project" value="UniProtKB-ARBA"/>
</dbReference>
<keyword evidence="10" id="KW-1185">Reference proteome</keyword>
<dbReference type="InterPro" id="IPR050445">
    <property type="entry name" value="Bact_polysacc_biosynth/exp"/>
</dbReference>
<evidence type="ECO:0000256" key="1">
    <source>
        <dbReference type="ARBA" id="ARBA00008883"/>
    </source>
</evidence>
<keyword evidence="3" id="KW-0547">Nucleotide-binding</keyword>
<keyword evidence="2" id="KW-0808">Transferase</keyword>
<dbReference type="InterPro" id="IPR027417">
    <property type="entry name" value="P-loop_NTPase"/>
</dbReference>
<feature type="transmembrane region" description="Helical" evidence="8">
    <location>
        <begin position="27"/>
        <end position="45"/>
    </location>
</feature>
<evidence type="ECO:0000256" key="3">
    <source>
        <dbReference type="ARBA" id="ARBA00022741"/>
    </source>
</evidence>